<feature type="signal peptide" evidence="1">
    <location>
        <begin position="1"/>
        <end position="35"/>
    </location>
</feature>
<evidence type="ECO:0000313" key="3">
    <source>
        <dbReference type="Proteomes" id="UP000236161"/>
    </source>
</evidence>
<reference evidence="2 3" key="1">
    <citation type="journal article" date="2017" name="Nature">
        <title>The Apostasia genome and the evolution of orchids.</title>
        <authorList>
            <person name="Zhang G.Q."/>
            <person name="Liu K.W."/>
            <person name="Li Z."/>
            <person name="Lohaus R."/>
            <person name="Hsiao Y.Y."/>
            <person name="Niu S.C."/>
            <person name="Wang J.Y."/>
            <person name="Lin Y.C."/>
            <person name="Xu Q."/>
            <person name="Chen L.J."/>
            <person name="Yoshida K."/>
            <person name="Fujiwara S."/>
            <person name="Wang Z.W."/>
            <person name="Zhang Y.Q."/>
            <person name="Mitsuda N."/>
            <person name="Wang M."/>
            <person name="Liu G.H."/>
            <person name="Pecoraro L."/>
            <person name="Huang H.X."/>
            <person name="Xiao X.J."/>
            <person name="Lin M."/>
            <person name="Wu X.Y."/>
            <person name="Wu W.L."/>
            <person name="Chen Y.Y."/>
            <person name="Chang S.B."/>
            <person name="Sakamoto S."/>
            <person name="Ohme-Takagi M."/>
            <person name="Yagi M."/>
            <person name="Zeng S.J."/>
            <person name="Shen C.Y."/>
            <person name="Yeh C.M."/>
            <person name="Luo Y.B."/>
            <person name="Tsai W.C."/>
            <person name="Van de Peer Y."/>
            <person name="Liu Z.J."/>
        </authorList>
    </citation>
    <scope>NUCLEOTIDE SEQUENCE [LARGE SCALE GENOMIC DNA]</scope>
    <source>
        <strain evidence="3">cv. Shenzhen</strain>
        <tissue evidence="2">Stem</tissue>
    </source>
</reference>
<dbReference type="EMBL" id="KZ454830">
    <property type="protein sequence ID" value="PKA45724.1"/>
    <property type="molecule type" value="Genomic_DNA"/>
</dbReference>
<organism evidence="2 3">
    <name type="scientific">Apostasia shenzhenica</name>
    <dbReference type="NCBI Taxonomy" id="1088818"/>
    <lineage>
        <taxon>Eukaryota</taxon>
        <taxon>Viridiplantae</taxon>
        <taxon>Streptophyta</taxon>
        <taxon>Embryophyta</taxon>
        <taxon>Tracheophyta</taxon>
        <taxon>Spermatophyta</taxon>
        <taxon>Magnoliopsida</taxon>
        <taxon>Liliopsida</taxon>
        <taxon>Asparagales</taxon>
        <taxon>Orchidaceae</taxon>
        <taxon>Apostasioideae</taxon>
        <taxon>Apostasia</taxon>
    </lineage>
</organism>
<dbReference type="Proteomes" id="UP000236161">
    <property type="component" value="Unassembled WGS sequence"/>
</dbReference>
<keyword evidence="3" id="KW-1185">Reference proteome</keyword>
<protein>
    <submittedName>
        <fullName evidence="2">Uncharacterized protein</fullName>
    </submittedName>
</protein>
<evidence type="ECO:0000256" key="1">
    <source>
        <dbReference type="SAM" id="SignalP"/>
    </source>
</evidence>
<proteinExistence type="predicted"/>
<name>A0A2H9ZR00_9ASPA</name>
<feature type="chain" id="PRO_5014179078" evidence="1">
    <location>
        <begin position="36"/>
        <end position="135"/>
    </location>
</feature>
<sequence>MISSIALQHCLSIMASSCHLLLLLLFNVVTMTTMAQLDPEPIGPWIPLSYAAGIQREVSVRHACSVMVEYFNHVNEQLFLHAQISFTMSLSLLSMGMEAYTQLIWIRQYHCTFLATLHQGAWYTGFFGRGRNVVN</sequence>
<dbReference type="AlphaFoldDB" id="A0A2H9ZR00"/>
<gene>
    <name evidence="2" type="ORF">AXF42_Ash011065</name>
</gene>
<accession>A0A2H9ZR00</accession>
<evidence type="ECO:0000313" key="2">
    <source>
        <dbReference type="EMBL" id="PKA45724.1"/>
    </source>
</evidence>
<keyword evidence="1" id="KW-0732">Signal</keyword>